<keyword evidence="2" id="KW-1185">Reference proteome</keyword>
<protein>
    <submittedName>
        <fullName evidence="1">Uncharacterized protein</fullName>
    </submittedName>
</protein>
<dbReference type="RefSeq" id="WP_146570317.1">
    <property type="nucleotide sequence ID" value="NZ_SJPH01000001.1"/>
</dbReference>
<sequence length="299" mass="34012">MLTLLVGLVFICKVSYAELLVEQFDLRLLNADELVERLIANDARFNHLRIDCNRTNYRRPFDGAWRESIHATLNGYEPPPVSNPDRIDTSLFRYAWAIRDGDVAAEFLALEPKKYNPISRWKVVGTRFDEVFGCHDNGFMNPLVWEHRTRENKHRCTTGDERSVAELKNTLGVGFGKMIVKVLSWEAGAESGRLVAEASKWPGSTCLLTATLGPELVAHELDIELEHWHSRVTTNGLYVGPRGLRCAASGAFHGKYHKSKRLGEKWDVTVNTIEEDPKGELWDELADHRMPNELEVLED</sequence>
<reference evidence="1 2" key="1">
    <citation type="submission" date="2019-02" db="EMBL/GenBank/DDBJ databases">
        <title>Deep-cultivation of Planctomycetes and their phenomic and genomic characterization uncovers novel biology.</title>
        <authorList>
            <person name="Wiegand S."/>
            <person name="Jogler M."/>
            <person name="Boedeker C."/>
            <person name="Pinto D."/>
            <person name="Vollmers J."/>
            <person name="Rivas-Marin E."/>
            <person name="Kohn T."/>
            <person name="Peeters S.H."/>
            <person name="Heuer A."/>
            <person name="Rast P."/>
            <person name="Oberbeckmann S."/>
            <person name="Bunk B."/>
            <person name="Jeske O."/>
            <person name="Meyerdierks A."/>
            <person name="Storesund J.E."/>
            <person name="Kallscheuer N."/>
            <person name="Luecker S."/>
            <person name="Lage O.M."/>
            <person name="Pohl T."/>
            <person name="Merkel B.J."/>
            <person name="Hornburger P."/>
            <person name="Mueller R.-W."/>
            <person name="Bruemmer F."/>
            <person name="Labrenz M."/>
            <person name="Spormann A.M."/>
            <person name="Op Den Camp H."/>
            <person name="Overmann J."/>
            <person name="Amann R."/>
            <person name="Jetten M.S.M."/>
            <person name="Mascher T."/>
            <person name="Medema M.H."/>
            <person name="Devos D.P."/>
            <person name="Kaster A.-K."/>
            <person name="Ovreas L."/>
            <person name="Rohde M."/>
            <person name="Galperin M.Y."/>
            <person name="Jogler C."/>
        </authorList>
    </citation>
    <scope>NUCLEOTIDE SEQUENCE [LARGE SCALE GENOMIC DNA]</scope>
    <source>
        <strain evidence="1 2">Pla111</strain>
    </source>
</reference>
<evidence type="ECO:0000313" key="2">
    <source>
        <dbReference type="Proteomes" id="UP000318995"/>
    </source>
</evidence>
<gene>
    <name evidence="1" type="ORF">Pla111_00860</name>
</gene>
<organism evidence="1 2">
    <name type="scientific">Botrimarina hoheduenensis</name>
    <dbReference type="NCBI Taxonomy" id="2528000"/>
    <lineage>
        <taxon>Bacteria</taxon>
        <taxon>Pseudomonadati</taxon>
        <taxon>Planctomycetota</taxon>
        <taxon>Planctomycetia</taxon>
        <taxon>Pirellulales</taxon>
        <taxon>Lacipirellulaceae</taxon>
        <taxon>Botrimarina</taxon>
    </lineage>
</organism>
<name>A0A5C5WDV3_9BACT</name>
<proteinExistence type="predicted"/>
<dbReference type="EMBL" id="SJPH01000001">
    <property type="protein sequence ID" value="TWT48323.1"/>
    <property type="molecule type" value="Genomic_DNA"/>
</dbReference>
<dbReference type="Proteomes" id="UP000318995">
    <property type="component" value="Unassembled WGS sequence"/>
</dbReference>
<dbReference type="AlphaFoldDB" id="A0A5C5WDV3"/>
<comment type="caution">
    <text evidence="1">The sequence shown here is derived from an EMBL/GenBank/DDBJ whole genome shotgun (WGS) entry which is preliminary data.</text>
</comment>
<evidence type="ECO:0000313" key="1">
    <source>
        <dbReference type="EMBL" id="TWT48323.1"/>
    </source>
</evidence>
<accession>A0A5C5WDV3</accession>